<evidence type="ECO:0000256" key="3">
    <source>
        <dbReference type="ARBA" id="ARBA00004496"/>
    </source>
</evidence>
<evidence type="ECO:0000259" key="23">
    <source>
        <dbReference type="PROSITE" id="PS51819"/>
    </source>
</evidence>
<evidence type="ECO:0000256" key="12">
    <source>
        <dbReference type="ARBA" id="ARBA00022878"/>
    </source>
</evidence>
<dbReference type="CDD" id="cd07250">
    <property type="entry name" value="HPPD_C_like"/>
    <property type="match status" value="1"/>
</dbReference>
<reference evidence="24 25" key="1">
    <citation type="journal article" date="2015" name="Genome Biol. Evol.">
        <title>Phylogenomic analyses indicate that early fungi evolved digesting cell walls of algal ancestors of land plants.</title>
        <authorList>
            <person name="Chang Y."/>
            <person name="Wang S."/>
            <person name="Sekimoto S."/>
            <person name="Aerts A.L."/>
            <person name="Choi C."/>
            <person name="Clum A."/>
            <person name="LaButti K.M."/>
            <person name="Lindquist E.A."/>
            <person name="Yee Ngan C."/>
            <person name="Ohm R.A."/>
            <person name="Salamov A.A."/>
            <person name="Grigoriev I.V."/>
            <person name="Spatafora J.W."/>
            <person name="Berbee M.L."/>
        </authorList>
    </citation>
    <scope>NUCLEOTIDE SEQUENCE [LARGE SCALE GENOMIC DNA]</scope>
    <source>
        <strain evidence="24 25">JEL478</strain>
    </source>
</reference>
<dbReference type="SUPFAM" id="SSF54593">
    <property type="entry name" value="Glyoxalase/Bleomycin resistance protein/Dihydroxybiphenyl dioxygenase"/>
    <property type="match status" value="1"/>
</dbReference>
<evidence type="ECO:0000256" key="9">
    <source>
        <dbReference type="ARBA" id="ARBA00022723"/>
    </source>
</evidence>
<name>A0A139A6I9_GONPJ</name>
<evidence type="ECO:0000256" key="18">
    <source>
        <dbReference type="ARBA" id="ARBA00023232"/>
    </source>
</evidence>
<evidence type="ECO:0000256" key="17">
    <source>
        <dbReference type="ARBA" id="ARBA00023136"/>
    </source>
</evidence>
<dbReference type="InterPro" id="IPR029068">
    <property type="entry name" value="Glyas_Bleomycin-R_OHBP_Dase"/>
</dbReference>
<evidence type="ECO:0000256" key="20">
    <source>
        <dbReference type="ARBA" id="ARBA00048047"/>
    </source>
</evidence>
<feature type="binding site" evidence="22">
    <location>
        <position position="353"/>
    </location>
    <ligand>
        <name>Fe cation</name>
        <dbReference type="ChEBI" id="CHEBI:24875"/>
    </ligand>
</feature>
<feature type="binding site" evidence="22">
    <location>
        <position position="267"/>
    </location>
    <ligand>
        <name>Fe cation</name>
        <dbReference type="ChEBI" id="CHEBI:24875"/>
    </ligand>
</feature>
<evidence type="ECO:0000256" key="13">
    <source>
        <dbReference type="ARBA" id="ARBA00022964"/>
    </source>
</evidence>
<dbReference type="InterPro" id="IPR041736">
    <property type="entry name" value="4OHPhenylPyrv_dOase_N"/>
</dbReference>
<dbReference type="InterPro" id="IPR004360">
    <property type="entry name" value="Glyas_Fos-R_dOase_dom"/>
</dbReference>
<keyword evidence="24" id="KW-0670">Pyruvate</keyword>
<dbReference type="EMBL" id="KQ965789">
    <property type="protein sequence ID" value="KXS12344.1"/>
    <property type="molecule type" value="Genomic_DNA"/>
</dbReference>
<dbReference type="AlphaFoldDB" id="A0A139A6I9"/>
<dbReference type="GO" id="GO:0006572">
    <property type="term" value="P:L-tyrosine catabolic process"/>
    <property type="evidence" value="ECO:0007669"/>
    <property type="project" value="UniProtKB-KW"/>
</dbReference>
<comment type="function">
    <text evidence="19">Catalyzes the conversion of 4-hydroxyphenylpyruvic acid to homogentisic acid, one of the steps in tyrosine catabolism.</text>
</comment>
<feature type="domain" description="VOC" evidence="23">
    <location>
        <begin position="12"/>
        <end position="150"/>
    </location>
</feature>
<evidence type="ECO:0000256" key="6">
    <source>
        <dbReference type="ARBA" id="ARBA00011738"/>
    </source>
</evidence>
<dbReference type="PANTHER" id="PTHR11959">
    <property type="entry name" value="4-HYDROXYPHENYLPYRUVATE DIOXYGENASE"/>
    <property type="match status" value="1"/>
</dbReference>
<evidence type="ECO:0000313" key="25">
    <source>
        <dbReference type="Proteomes" id="UP000070544"/>
    </source>
</evidence>
<evidence type="ECO:0000256" key="4">
    <source>
        <dbReference type="ARBA" id="ARBA00005162"/>
    </source>
</evidence>
<evidence type="ECO:0000313" key="24">
    <source>
        <dbReference type="EMBL" id="KXS12344.1"/>
    </source>
</evidence>
<dbReference type="PIRSF" id="PIRSF009283">
    <property type="entry name" value="HPP_dOase"/>
    <property type="match status" value="1"/>
</dbReference>
<keyword evidence="18" id="KW-0585">Phenylalanine catabolism</keyword>
<evidence type="ECO:0000256" key="2">
    <source>
        <dbReference type="ARBA" id="ARBA00004406"/>
    </source>
</evidence>
<comment type="pathway">
    <text evidence="4">Amino-acid degradation; L-phenylalanine degradation; acetoacetate and fumarate from L-phenylalanine: step 3/6.</text>
</comment>
<dbReference type="PANTHER" id="PTHR11959:SF1">
    <property type="entry name" value="4-HYDROXYPHENYLPYRUVATE DIOXYGENASE"/>
    <property type="match status" value="1"/>
</dbReference>
<evidence type="ECO:0000256" key="10">
    <source>
        <dbReference type="ARBA" id="ARBA00022737"/>
    </source>
</evidence>
<comment type="subcellular location">
    <subcellularLocation>
        <location evidence="3">Cytoplasm</location>
    </subcellularLocation>
    <subcellularLocation>
        <location evidence="2">Endoplasmic reticulum membrane</location>
        <topology evidence="2">Peripheral membrane protein</topology>
    </subcellularLocation>
    <subcellularLocation>
        <location evidence="1">Golgi apparatus membrane</location>
        <topology evidence="1">Peripheral membrane protein</topology>
    </subcellularLocation>
</comment>
<dbReference type="STRING" id="1344416.A0A139A6I9"/>
<dbReference type="InterPro" id="IPR041735">
    <property type="entry name" value="4OHPhenylPyrv_dOase_C"/>
</dbReference>
<evidence type="ECO:0000256" key="22">
    <source>
        <dbReference type="PIRSR" id="PIRSR009283-1"/>
    </source>
</evidence>
<dbReference type="OrthoDB" id="414569at2759"/>
<proteinExistence type="inferred from homology"/>
<evidence type="ECO:0000256" key="11">
    <source>
        <dbReference type="ARBA" id="ARBA00022824"/>
    </source>
</evidence>
<comment type="cofactor">
    <cofactor evidence="22">
        <name>Fe cation</name>
        <dbReference type="ChEBI" id="CHEBI:24875"/>
    </cofactor>
    <text evidence="22">Binds 1 Fe cation per subunit.</text>
</comment>
<keyword evidence="25" id="KW-1185">Reference proteome</keyword>
<keyword evidence="9 22" id="KW-0479">Metal-binding</keyword>
<dbReference type="GO" id="GO:0046872">
    <property type="term" value="F:metal ion binding"/>
    <property type="evidence" value="ECO:0007669"/>
    <property type="project" value="UniProtKB-KW"/>
</dbReference>
<evidence type="ECO:0000256" key="19">
    <source>
        <dbReference type="ARBA" id="ARBA00033727"/>
    </source>
</evidence>
<dbReference type="Gene3D" id="3.10.180.10">
    <property type="entry name" value="2,3-Dihydroxybiphenyl 1,2-Dioxygenase, domain 1"/>
    <property type="match status" value="2"/>
</dbReference>
<comment type="catalytic activity">
    <reaction evidence="20">
        <text>3-(4-hydroxyphenyl)pyruvate + O2 = homogentisate + CO2</text>
        <dbReference type="Rhea" id="RHEA:16189"/>
        <dbReference type="ChEBI" id="CHEBI:15379"/>
        <dbReference type="ChEBI" id="CHEBI:16169"/>
        <dbReference type="ChEBI" id="CHEBI:16526"/>
        <dbReference type="ChEBI" id="CHEBI:36242"/>
        <dbReference type="EC" id="1.13.11.27"/>
    </reaction>
    <physiologicalReaction direction="left-to-right" evidence="20">
        <dbReference type="Rhea" id="RHEA:16190"/>
    </physiologicalReaction>
</comment>
<comment type="subunit">
    <text evidence="6">Homodimer.</text>
</comment>
<evidence type="ECO:0000256" key="5">
    <source>
        <dbReference type="ARBA" id="ARBA00005877"/>
    </source>
</evidence>
<dbReference type="InterPro" id="IPR037523">
    <property type="entry name" value="VOC_core"/>
</dbReference>
<dbReference type="OMA" id="DPFPVKG"/>
<protein>
    <recommendedName>
        <fullName evidence="7 21">4-hydroxyphenylpyruvate dioxygenase</fullName>
    </recommendedName>
</protein>
<evidence type="ECO:0000256" key="15">
    <source>
        <dbReference type="ARBA" id="ARBA00023004"/>
    </source>
</evidence>
<dbReference type="GO" id="GO:0003868">
    <property type="term" value="F:4-hydroxyphenylpyruvate dioxygenase activity"/>
    <property type="evidence" value="ECO:0007669"/>
    <property type="project" value="UniProtKB-EC"/>
</dbReference>
<evidence type="ECO:0000256" key="7">
    <source>
        <dbReference type="ARBA" id="ARBA00018452"/>
    </source>
</evidence>
<keyword evidence="16" id="KW-0333">Golgi apparatus</keyword>
<dbReference type="GO" id="GO:0000139">
    <property type="term" value="C:Golgi membrane"/>
    <property type="evidence" value="ECO:0007669"/>
    <property type="project" value="UniProtKB-SubCell"/>
</dbReference>
<dbReference type="GO" id="GO:0042802">
    <property type="term" value="F:identical protein binding"/>
    <property type="evidence" value="ECO:0007669"/>
    <property type="project" value="UniProtKB-ARBA"/>
</dbReference>
<keyword evidence="15 22" id="KW-0408">Iron</keyword>
<evidence type="ECO:0000256" key="1">
    <source>
        <dbReference type="ARBA" id="ARBA00004395"/>
    </source>
</evidence>
<dbReference type="NCBIfam" id="TIGR01263">
    <property type="entry name" value="4HPPD"/>
    <property type="match status" value="1"/>
</dbReference>
<dbReference type="Proteomes" id="UP000070544">
    <property type="component" value="Unassembled WGS sequence"/>
</dbReference>
<gene>
    <name evidence="24" type="ORF">M427DRAFT_114202</name>
</gene>
<dbReference type="Pfam" id="PF00903">
    <property type="entry name" value="Glyoxalase"/>
    <property type="match status" value="2"/>
</dbReference>
<evidence type="ECO:0000256" key="21">
    <source>
        <dbReference type="PIRNR" id="PIRNR009283"/>
    </source>
</evidence>
<dbReference type="InterPro" id="IPR005956">
    <property type="entry name" value="4OHPhenylPyrv_dOase"/>
</dbReference>
<feature type="binding site" evidence="22">
    <location>
        <position position="183"/>
    </location>
    <ligand>
        <name>Fe cation</name>
        <dbReference type="ChEBI" id="CHEBI:24875"/>
    </ligand>
</feature>
<sequence>MPEAAPTSKYIGFDHLLFWVGDSKQAASYYITRFGFEPVAYSGLETGSRNVMTHVIAHPASPSSHRIIWAFQSAINPSDAKELTAWVGKHGDGVRDMAFTVSNAEAAWKRAVDNGATSILPPTEKKDENGRVVIATIKAYGEVVHSFIQRDEYKGPFLPGFGAAKPDPLTALLPKTSLVQLDHCVSNMPKGVMEPTVQTYEKWLGFRRFWSVDDSMIHTEYSSLNSIVVCDPDTEAIKTPVNEPASGKKISQIEEYLIYNAGPGVQHIALRTETILETVKGLRERGVNFIQTPDAYYDDLRKRLKAANITIKEDPTLETIQKYKILVDFEPEVGYLLQIFTEPQGERPTLFIEIIQREGHQGFGAGNFKALFEGIELEQARRGNLVDAGVMEYKAM</sequence>
<dbReference type="PROSITE" id="PS51819">
    <property type="entry name" value="VOC"/>
    <property type="match status" value="2"/>
</dbReference>
<keyword evidence="13 24" id="KW-0223">Dioxygenase</keyword>
<dbReference type="CDD" id="cd08342">
    <property type="entry name" value="HPPD_N_like"/>
    <property type="match status" value="1"/>
</dbReference>
<keyword evidence="17" id="KW-0472">Membrane</keyword>
<evidence type="ECO:0000256" key="8">
    <source>
        <dbReference type="ARBA" id="ARBA00022490"/>
    </source>
</evidence>
<keyword evidence="8" id="KW-0963">Cytoplasm</keyword>
<keyword evidence="12" id="KW-0828">Tyrosine catabolism</keyword>
<feature type="domain" description="VOC" evidence="23">
    <location>
        <begin position="180"/>
        <end position="342"/>
    </location>
</feature>
<keyword evidence="11" id="KW-0256">Endoplasmic reticulum</keyword>
<dbReference type="UniPathway" id="UPA00139">
    <property type="reaction ID" value="UER00362"/>
</dbReference>
<keyword evidence="14" id="KW-0560">Oxidoreductase</keyword>
<dbReference type="GO" id="GO:0005789">
    <property type="term" value="C:endoplasmic reticulum membrane"/>
    <property type="evidence" value="ECO:0007669"/>
    <property type="project" value="UniProtKB-SubCell"/>
</dbReference>
<evidence type="ECO:0000256" key="14">
    <source>
        <dbReference type="ARBA" id="ARBA00023002"/>
    </source>
</evidence>
<keyword evidence="10" id="KW-0677">Repeat</keyword>
<accession>A0A139A6I9</accession>
<dbReference type="GO" id="GO:0006559">
    <property type="term" value="P:L-phenylalanine catabolic process"/>
    <property type="evidence" value="ECO:0007669"/>
    <property type="project" value="UniProtKB-UniPathway"/>
</dbReference>
<comment type="similarity">
    <text evidence="5 21">Belongs to the 4HPPD family.</text>
</comment>
<dbReference type="FunFam" id="3.10.180.10:FF:000022">
    <property type="entry name" value="4-hydroxyphenylpyruvate dioxygenase"/>
    <property type="match status" value="1"/>
</dbReference>
<evidence type="ECO:0000256" key="16">
    <source>
        <dbReference type="ARBA" id="ARBA00023034"/>
    </source>
</evidence>
<organism evidence="24 25">
    <name type="scientific">Gonapodya prolifera (strain JEL478)</name>
    <name type="common">Monoblepharis prolifera</name>
    <dbReference type="NCBI Taxonomy" id="1344416"/>
    <lineage>
        <taxon>Eukaryota</taxon>
        <taxon>Fungi</taxon>
        <taxon>Fungi incertae sedis</taxon>
        <taxon>Chytridiomycota</taxon>
        <taxon>Chytridiomycota incertae sedis</taxon>
        <taxon>Monoblepharidomycetes</taxon>
        <taxon>Monoblepharidales</taxon>
        <taxon>Gonapodyaceae</taxon>
        <taxon>Gonapodya</taxon>
    </lineage>
</organism>